<dbReference type="PANTHER" id="PTHR30352">
    <property type="entry name" value="PYRUVATE FORMATE-LYASE-ACTIVATING ENZYME"/>
    <property type="match status" value="1"/>
</dbReference>
<evidence type="ECO:0000256" key="6">
    <source>
        <dbReference type="ARBA" id="ARBA00023014"/>
    </source>
</evidence>
<reference evidence="7 8" key="1">
    <citation type="submission" date="2020-10" db="EMBL/GenBank/DDBJ databases">
        <authorList>
            <person name="Peeters C."/>
        </authorList>
    </citation>
    <scope>NUCLEOTIDE SEQUENCE [LARGE SCALE GENOMIC DNA]</scope>
    <source>
        <strain evidence="7 8">LMG 28140</strain>
    </source>
</reference>
<sequence length="214" mass="23845">MNFHLSRMHFPVTSLGPGQRIGIWFQGCSIRCPGCISADTWSVSGGETTLERVLEQVQAWLPHADGFTVSGGEPFDQPEALAALLRELRGVSSGDILVYSGHPIESLAEILAQADGLIDALITDPFEMDAPHTRPLRGSDNQRLHLLTDLGRETFSQYERDLRESDKSLDVMFDEDGSVWFAGIPNRDDFQRLRDLLTDRGHLVQISADKARNR</sequence>
<dbReference type="Gene3D" id="3.20.20.70">
    <property type="entry name" value="Aldolase class I"/>
    <property type="match status" value="1"/>
</dbReference>
<name>A0ABM8NBZ0_9BURK</name>
<evidence type="ECO:0000313" key="7">
    <source>
        <dbReference type="EMBL" id="CAD6516352.1"/>
    </source>
</evidence>
<dbReference type="InterPro" id="IPR007197">
    <property type="entry name" value="rSAM"/>
</dbReference>
<proteinExistence type="predicted"/>
<keyword evidence="2" id="KW-0004">4Fe-4S</keyword>
<evidence type="ECO:0000256" key="3">
    <source>
        <dbReference type="ARBA" id="ARBA00022691"/>
    </source>
</evidence>
<keyword evidence="8" id="KW-1185">Reference proteome</keyword>
<evidence type="ECO:0008006" key="9">
    <source>
        <dbReference type="Google" id="ProtNLM"/>
    </source>
</evidence>
<dbReference type="CDD" id="cd01335">
    <property type="entry name" value="Radical_SAM"/>
    <property type="match status" value="1"/>
</dbReference>
<dbReference type="InterPro" id="IPR058240">
    <property type="entry name" value="rSAM_sf"/>
</dbReference>
<evidence type="ECO:0000256" key="4">
    <source>
        <dbReference type="ARBA" id="ARBA00022723"/>
    </source>
</evidence>
<dbReference type="InterPro" id="IPR013785">
    <property type="entry name" value="Aldolase_TIM"/>
</dbReference>
<comment type="caution">
    <text evidence="7">The sequence shown here is derived from an EMBL/GenBank/DDBJ whole genome shotgun (WGS) entry which is preliminary data.</text>
</comment>
<protein>
    <recommendedName>
        <fullName evidence="9">Radical SAM protein</fullName>
    </recommendedName>
</protein>
<dbReference type="Pfam" id="PF13353">
    <property type="entry name" value="Fer4_12"/>
    <property type="match status" value="1"/>
</dbReference>
<evidence type="ECO:0000256" key="1">
    <source>
        <dbReference type="ARBA" id="ARBA00001966"/>
    </source>
</evidence>
<comment type="cofactor">
    <cofactor evidence="1">
        <name>[4Fe-4S] cluster</name>
        <dbReference type="ChEBI" id="CHEBI:49883"/>
    </cofactor>
</comment>
<evidence type="ECO:0000313" key="8">
    <source>
        <dbReference type="Proteomes" id="UP000598032"/>
    </source>
</evidence>
<gene>
    <name evidence="7" type="ORF">LMG28140_00763</name>
</gene>
<organism evidence="7 8">
    <name type="scientific">Paraburkholderia metrosideri</name>
    <dbReference type="NCBI Taxonomy" id="580937"/>
    <lineage>
        <taxon>Bacteria</taxon>
        <taxon>Pseudomonadati</taxon>
        <taxon>Pseudomonadota</taxon>
        <taxon>Betaproteobacteria</taxon>
        <taxon>Burkholderiales</taxon>
        <taxon>Burkholderiaceae</taxon>
        <taxon>Paraburkholderia</taxon>
    </lineage>
</organism>
<keyword evidence="5" id="KW-0408">Iron</keyword>
<dbReference type="RefSeq" id="WP_201640982.1">
    <property type="nucleotide sequence ID" value="NZ_CAJHCP010000002.1"/>
</dbReference>
<keyword evidence="3" id="KW-0949">S-adenosyl-L-methionine</keyword>
<dbReference type="EMBL" id="CAJHCP010000002">
    <property type="protein sequence ID" value="CAD6516352.1"/>
    <property type="molecule type" value="Genomic_DNA"/>
</dbReference>
<dbReference type="SFLD" id="SFLDS00029">
    <property type="entry name" value="Radical_SAM"/>
    <property type="match status" value="1"/>
</dbReference>
<keyword evidence="4" id="KW-0479">Metal-binding</keyword>
<evidence type="ECO:0000256" key="2">
    <source>
        <dbReference type="ARBA" id="ARBA00022485"/>
    </source>
</evidence>
<dbReference type="Proteomes" id="UP000598032">
    <property type="component" value="Unassembled WGS sequence"/>
</dbReference>
<dbReference type="SUPFAM" id="SSF102114">
    <property type="entry name" value="Radical SAM enzymes"/>
    <property type="match status" value="1"/>
</dbReference>
<evidence type="ECO:0000256" key="5">
    <source>
        <dbReference type="ARBA" id="ARBA00023004"/>
    </source>
</evidence>
<accession>A0ABM8NBZ0</accession>
<dbReference type="PANTHER" id="PTHR30352:SF2">
    <property type="entry name" value="ANAEROBIC RIBONUCLEOSIDE-TRIPHOSPHATE REDUCTASE-ACTIVATING PROTEIN"/>
    <property type="match status" value="1"/>
</dbReference>
<keyword evidence="6" id="KW-0411">Iron-sulfur</keyword>
<dbReference type="InterPro" id="IPR034457">
    <property type="entry name" value="Organic_radical-activating"/>
</dbReference>